<dbReference type="STRING" id="946677.SAMN05444484_107107"/>
<sequence length="789" mass="92483">MDRLLHNESPFETIISFHKLIESFEEIALSDVDYRSNYAKAILKEVEAYPEFRTGISDYSTIKNNAALIKNIVADLFPTALTNNEIKAITIPFQNLSFNYTERFKKILKNAGDEFYMEIRDFDEHQFYINNCCLILAIYYNQKIDFNKPFFYDIPDEDGVEKHYRILYNADFMEITPTENAVHLTQEDIDLLIDNYNDITLWKSKFPKGSWILKGFGIVSLFDATIESAISNLKSNLLKPDAKTVATDDIITNIFKSIFKISDLRVGFIIYNPEEEKFIRPVKFDNQLQSFLLKSDQEVDCKNAFFGCSFENLLDKKEPLVISNVKKFIEESTNKRLGEHLLKQGIQSCVFAPVIKDGHLLGVVELVSENPRELNSVNATKLELILPYLTDTIDRYNTDMQHQIEAIIQREYTTIHPSVYWKFKKESQNYFQNINHTKDYIFKEIVFKNVFPLYGQIDIKSSSEHRNETVKIDLKNQLSALLEIFNNQKPNSNLVLLEQRKFELESLRNELDFPLKADTEQHIQRYIEEEIHPILKNTKENAKNQKLEELYFETLDEKTGMFYQERKKFDNAMSIINKRLASVLDKKQVEAQQIYPHYYERFKTDGVEHNLYIGASISPTKPFDIMYLHNLRLWQLQTLCEMELEHHQLKESLPYELDVTSLILVFSSPLSIRFRMDEKRFDVDGTYNARYEVVKKRIDKANIKGTNERITEKEKITIVYSQNSEEAEYLKYIKYLQHTKVLEPSIEQFEVEDLQGVSGLRAIRVKVINNTGNPTAKKITYQDLLDELN</sequence>
<evidence type="ECO:0000313" key="3">
    <source>
        <dbReference type="Proteomes" id="UP000184028"/>
    </source>
</evidence>
<dbReference type="Pfam" id="PF01590">
    <property type="entry name" value="GAF"/>
    <property type="match status" value="1"/>
</dbReference>
<organism evidence="2 3">
    <name type="scientific">Flavobacterium chilense</name>
    <dbReference type="NCBI Taxonomy" id="946677"/>
    <lineage>
        <taxon>Bacteria</taxon>
        <taxon>Pseudomonadati</taxon>
        <taxon>Bacteroidota</taxon>
        <taxon>Flavobacteriia</taxon>
        <taxon>Flavobacteriales</taxon>
        <taxon>Flavobacteriaceae</taxon>
        <taxon>Flavobacterium</taxon>
    </lineage>
</organism>
<dbReference type="AlphaFoldDB" id="A0A1M7JZ88"/>
<dbReference type="InterPro" id="IPR029016">
    <property type="entry name" value="GAF-like_dom_sf"/>
</dbReference>
<dbReference type="Gene3D" id="3.30.450.40">
    <property type="match status" value="1"/>
</dbReference>
<dbReference type="RefSeq" id="WP_068844549.1">
    <property type="nucleotide sequence ID" value="NZ_FRBT01000007.1"/>
</dbReference>
<proteinExistence type="predicted"/>
<dbReference type="SUPFAM" id="SSF55781">
    <property type="entry name" value="GAF domain-like"/>
    <property type="match status" value="1"/>
</dbReference>
<name>A0A1M7JZ88_9FLAO</name>
<dbReference type="OrthoDB" id="627374at2"/>
<gene>
    <name evidence="2" type="ORF">SAMN05444484_107107</name>
</gene>
<reference evidence="3" key="1">
    <citation type="submission" date="2016-11" db="EMBL/GenBank/DDBJ databases">
        <authorList>
            <person name="Varghese N."/>
            <person name="Submissions S."/>
        </authorList>
    </citation>
    <scope>NUCLEOTIDE SEQUENCE [LARGE SCALE GENOMIC DNA]</scope>
    <source>
        <strain evidence="3">DSM 24724</strain>
    </source>
</reference>
<feature type="domain" description="GAF" evidence="1">
    <location>
        <begin position="307"/>
        <end position="372"/>
    </location>
</feature>
<evidence type="ECO:0000313" key="2">
    <source>
        <dbReference type="EMBL" id="SHM58231.1"/>
    </source>
</evidence>
<accession>A0A1M7JZ88</accession>
<dbReference type="InterPro" id="IPR003018">
    <property type="entry name" value="GAF"/>
</dbReference>
<dbReference type="Proteomes" id="UP000184028">
    <property type="component" value="Unassembled WGS sequence"/>
</dbReference>
<evidence type="ECO:0000259" key="1">
    <source>
        <dbReference type="Pfam" id="PF01590"/>
    </source>
</evidence>
<protein>
    <submittedName>
        <fullName evidence="2">GAF domain-containing protein</fullName>
    </submittedName>
</protein>
<keyword evidence="3" id="KW-1185">Reference proteome</keyword>
<dbReference type="EMBL" id="FRBT01000007">
    <property type="protein sequence ID" value="SHM58231.1"/>
    <property type="molecule type" value="Genomic_DNA"/>
</dbReference>